<sequence length="281" mass="31026">MDTKYDHPDHAPMVHVPDMESMAVNPMPKVGYRELRLMRYVGTDLYQWYGIKTGAIFEDPCDAPFQMKLRDYSEYGRAINRLTQDAVRGGYSRSFADHQADLNTILSTSKPSTALIELIDQAVVSEIGDQVSDCIDGHDWTWDAGEFARLRADFTTVVSGLLAMRINVPDAMTAKLAEALKWLDHGLRDEWTPDAHHLASVALDNAVRSVELIKAAAQSAPVVEDGNETLTDVVVAVAGILLQTGERSMDRNQISQYATEALGLLKALRPQLIDNQPGEAA</sequence>
<dbReference type="EMBL" id="ON529857">
    <property type="protein sequence ID" value="USN15184.1"/>
    <property type="molecule type" value="Genomic_DNA"/>
</dbReference>
<evidence type="ECO:0000313" key="2">
    <source>
        <dbReference type="Proteomes" id="UP001056576"/>
    </source>
</evidence>
<protein>
    <submittedName>
        <fullName evidence="1">Uncharacterized protein</fullName>
    </submittedName>
</protein>
<name>A0A9E7MSA6_9CAUD</name>
<organism evidence="1 2">
    <name type="scientific">Brevundimonas phage vB_BpoS-Kikimora</name>
    <dbReference type="NCBI Taxonomy" id="2948601"/>
    <lineage>
        <taxon>Viruses</taxon>
        <taxon>Duplodnaviria</taxon>
        <taxon>Heunggongvirae</taxon>
        <taxon>Uroviricota</taxon>
        <taxon>Caudoviricetes</taxon>
        <taxon>Jeanschmidtviridae</taxon>
        <taxon>Kikimoravirus</taxon>
        <taxon>Kikimoravirus kikimora</taxon>
    </lineage>
</organism>
<dbReference type="Proteomes" id="UP001056576">
    <property type="component" value="Segment"/>
</dbReference>
<gene>
    <name evidence="1" type="ORF">KIKIMORA_00370</name>
</gene>
<keyword evidence="2" id="KW-1185">Reference proteome</keyword>
<accession>A0A9E7MSA6</accession>
<evidence type="ECO:0000313" key="1">
    <source>
        <dbReference type="EMBL" id="USN15184.1"/>
    </source>
</evidence>
<proteinExistence type="predicted"/>
<reference evidence="1 2" key="1">
    <citation type="submission" date="2022-05" db="EMBL/GenBank/DDBJ databases">
        <authorList>
            <person name="Friedrich I."/>
            <person name="Poehlein A."/>
            <person name="Schneider D."/>
            <person name="Hertel R."/>
            <person name="Daniel R."/>
        </authorList>
    </citation>
    <scope>NUCLEOTIDE SEQUENCE [LARGE SCALE GENOMIC DNA]</scope>
</reference>